<dbReference type="InParanoid" id="A0A401G9F0"/>
<dbReference type="SUPFAM" id="SSF52467">
    <property type="entry name" value="DHS-like NAD/FAD-binding domain"/>
    <property type="match status" value="1"/>
</dbReference>
<dbReference type="GO" id="GO:0017136">
    <property type="term" value="F:histone deacetylase activity, NAD-dependent"/>
    <property type="evidence" value="ECO:0007669"/>
    <property type="project" value="TreeGrafter"/>
</dbReference>
<evidence type="ECO:0000256" key="4">
    <source>
        <dbReference type="ARBA" id="ARBA00023027"/>
    </source>
</evidence>
<dbReference type="STRING" id="139825.A0A401G9F0"/>
<feature type="binding site" evidence="6">
    <location>
        <position position="155"/>
    </location>
    <ligand>
        <name>Zn(2+)</name>
        <dbReference type="ChEBI" id="CHEBI:29105"/>
    </ligand>
</feature>
<dbReference type="PROSITE" id="PS50305">
    <property type="entry name" value="SIRTUIN"/>
    <property type="match status" value="1"/>
</dbReference>
<evidence type="ECO:0000256" key="1">
    <source>
        <dbReference type="ARBA" id="ARBA00004173"/>
    </source>
</evidence>
<evidence type="ECO:0000256" key="2">
    <source>
        <dbReference type="ARBA" id="ARBA00006924"/>
    </source>
</evidence>
<dbReference type="Pfam" id="PF02146">
    <property type="entry name" value="SIR2"/>
    <property type="match status" value="1"/>
</dbReference>
<keyword evidence="5" id="KW-0496">Mitochondrion</keyword>
<keyword evidence="6" id="KW-0479">Metal-binding</keyword>
<feature type="binding site" evidence="6">
    <location>
        <position position="158"/>
    </location>
    <ligand>
        <name>Zn(2+)</name>
        <dbReference type="ChEBI" id="CHEBI:29105"/>
    </ligand>
</feature>
<keyword evidence="9" id="KW-1185">Reference proteome</keyword>
<dbReference type="Gene3D" id="3.30.1600.10">
    <property type="entry name" value="SIR2/SIRT2 'Small Domain"/>
    <property type="match status" value="1"/>
</dbReference>
<evidence type="ECO:0000256" key="6">
    <source>
        <dbReference type="PROSITE-ProRule" id="PRU00236"/>
    </source>
</evidence>
<dbReference type="Proteomes" id="UP000287166">
    <property type="component" value="Unassembled WGS sequence"/>
</dbReference>
<name>A0A401G9F0_9APHY</name>
<comment type="caution">
    <text evidence="8">The sequence shown here is derived from an EMBL/GenBank/DDBJ whole genome shotgun (WGS) entry which is preliminary data.</text>
</comment>
<dbReference type="PANTHER" id="PTHR11085:SF10">
    <property type="entry name" value="NAD-DEPENDENT PROTEIN DEACYLASE SIRTUIN-5, MITOCHONDRIAL-RELATED"/>
    <property type="match status" value="1"/>
</dbReference>
<reference evidence="8 9" key="1">
    <citation type="journal article" date="2018" name="Sci. Rep.">
        <title>Genome sequence of the cauliflower mushroom Sparassis crispa (Hanabiratake) and its association with beneficial usage.</title>
        <authorList>
            <person name="Kiyama R."/>
            <person name="Furutani Y."/>
            <person name="Kawaguchi K."/>
            <person name="Nakanishi T."/>
        </authorList>
    </citation>
    <scope>NUCLEOTIDE SEQUENCE [LARGE SCALE GENOMIC DNA]</scope>
</reference>
<sequence length="286" mass="31303">MATSTDIEAFRGVLKSSKSIVAVVGAGLSAASGIPTFRDFGGLWNSYDPLEFSTPQGFLADPSQVWQFYHQLRELSLHATPNAGHIALAVLCVPENLRIVAPLARFTIITQNIDGLDICALKEVIAKRVQDHHFVAPLSTSQIFEIHGRVVDTLCTVCGHRESRTESPLCQALKNVPFRSETYIPEEDLPHCCQPGCGGLLRPGVVWFDEVPHHLKDVYRVVDEADLCLVIGTSSTVSPAAGFAYEVTEHGGKVAIFNIDSSDDERADFFFAGPCEETLPRIFFDS</sequence>
<feature type="domain" description="Deacetylase sirtuin-type" evidence="7">
    <location>
        <begin position="1"/>
        <end position="286"/>
    </location>
</feature>
<dbReference type="InterPro" id="IPR050134">
    <property type="entry name" value="NAD-dep_sirtuin_deacylases"/>
</dbReference>
<evidence type="ECO:0000256" key="3">
    <source>
        <dbReference type="ARBA" id="ARBA00022679"/>
    </source>
</evidence>
<accession>A0A401G9F0</accession>
<feature type="binding site" evidence="6">
    <location>
        <position position="192"/>
    </location>
    <ligand>
        <name>Zn(2+)</name>
        <dbReference type="ChEBI" id="CHEBI:29105"/>
    </ligand>
</feature>
<keyword evidence="6" id="KW-0862">Zinc</keyword>
<proteinExistence type="inferred from homology"/>
<feature type="binding site" evidence="6">
    <location>
        <position position="197"/>
    </location>
    <ligand>
        <name>Zn(2+)</name>
        <dbReference type="ChEBI" id="CHEBI:29105"/>
    </ligand>
</feature>
<dbReference type="Gene3D" id="3.40.50.1220">
    <property type="entry name" value="TPP-binding domain"/>
    <property type="match status" value="1"/>
</dbReference>
<evidence type="ECO:0000259" key="7">
    <source>
        <dbReference type="PROSITE" id="PS50305"/>
    </source>
</evidence>
<comment type="subcellular location">
    <subcellularLocation>
        <location evidence="1">Mitochondrion</location>
    </subcellularLocation>
</comment>
<dbReference type="OrthoDB" id="424302at2759"/>
<dbReference type="GeneID" id="38775680"/>
<dbReference type="InterPro" id="IPR003000">
    <property type="entry name" value="Sirtuin"/>
</dbReference>
<protein>
    <submittedName>
        <fullName evidence="8">NAD-dependent protein</fullName>
    </submittedName>
</protein>
<dbReference type="InterPro" id="IPR026591">
    <property type="entry name" value="Sirtuin_cat_small_dom_sf"/>
</dbReference>
<dbReference type="GO" id="GO:0070403">
    <property type="term" value="F:NAD+ binding"/>
    <property type="evidence" value="ECO:0007669"/>
    <property type="project" value="InterPro"/>
</dbReference>
<dbReference type="InterPro" id="IPR026590">
    <property type="entry name" value="Ssirtuin_cat_dom"/>
</dbReference>
<keyword evidence="3" id="KW-0808">Transferase</keyword>
<evidence type="ECO:0000256" key="5">
    <source>
        <dbReference type="ARBA" id="ARBA00023128"/>
    </source>
</evidence>
<organism evidence="8 9">
    <name type="scientific">Sparassis crispa</name>
    <dbReference type="NCBI Taxonomy" id="139825"/>
    <lineage>
        <taxon>Eukaryota</taxon>
        <taxon>Fungi</taxon>
        <taxon>Dikarya</taxon>
        <taxon>Basidiomycota</taxon>
        <taxon>Agaricomycotina</taxon>
        <taxon>Agaricomycetes</taxon>
        <taxon>Polyporales</taxon>
        <taxon>Sparassidaceae</taxon>
        <taxon>Sparassis</taxon>
    </lineage>
</organism>
<dbReference type="GO" id="GO:0005739">
    <property type="term" value="C:mitochondrion"/>
    <property type="evidence" value="ECO:0007669"/>
    <property type="project" value="UniProtKB-SubCell"/>
</dbReference>
<evidence type="ECO:0000313" key="8">
    <source>
        <dbReference type="EMBL" id="GBE78763.1"/>
    </source>
</evidence>
<dbReference type="GO" id="GO:0005634">
    <property type="term" value="C:nucleus"/>
    <property type="evidence" value="ECO:0007669"/>
    <property type="project" value="TreeGrafter"/>
</dbReference>
<evidence type="ECO:0000313" key="9">
    <source>
        <dbReference type="Proteomes" id="UP000287166"/>
    </source>
</evidence>
<feature type="active site" description="Proton acceptor" evidence="6">
    <location>
        <position position="147"/>
    </location>
</feature>
<comment type="similarity">
    <text evidence="2">Belongs to the sirtuin family. Class I subfamily.</text>
</comment>
<keyword evidence="4" id="KW-0520">NAD</keyword>
<dbReference type="RefSeq" id="XP_027609676.1">
    <property type="nucleotide sequence ID" value="XM_027753875.1"/>
</dbReference>
<gene>
    <name evidence="8" type="ORF">SCP_0116550</name>
</gene>
<dbReference type="InterPro" id="IPR029035">
    <property type="entry name" value="DHS-like_NAD/FAD-binding_dom"/>
</dbReference>
<dbReference type="AlphaFoldDB" id="A0A401G9F0"/>
<dbReference type="GO" id="GO:0046872">
    <property type="term" value="F:metal ion binding"/>
    <property type="evidence" value="ECO:0007669"/>
    <property type="project" value="UniProtKB-KW"/>
</dbReference>
<dbReference type="EMBL" id="BFAD01000001">
    <property type="protein sequence ID" value="GBE78763.1"/>
    <property type="molecule type" value="Genomic_DNA"/>
</dbReference>
<dbReference type="PANTHER" id="PTHR11085">
    <property type="entry name" value="NAD-DEPENDENT PROTEIN DEACYLASE SIRTUIN-5, MITOCHONDRIAL-RELATED"/>
    <property type="match status" value="1"/>
</dbReference>